<dbReference type="InterPro" id="IPR051461">
    <property type="entry name" value="UPF0750_membrane"/>
</dbReference>
<proteinExistence type="predicted"/>
<evidence type="ECO:0008006" key="9">
    <source>
        <dbReference type="Google" id="ProtNLM"/>
    </source>
</evidence>
<keyword evidence="5 6" id="KW-0472">Membrane</keyword>
<evidence type="ECO:0000256" key="2">
    <source>
        <dbReference type="ARBA" id="ARBA00022475"/>
    </source>
</evidence>
<keyword evidence="3 6" id="KW-0812">Transmembrane</keyword>
<sequence length="218" mass="23679">MPPSAPTPAVPPATLSPEALEALRHSTREDVQALLTATLFMSFAVLMFSHTGLLTGGTAGVAFLIHYATGWSFGLVMFVVNVPFYVLAWQRMGRAFTLKTALSVGLLSVIVTLLPRVVSFDTLSPVFTAVMGGLLMGVSILILFRHRASLGGFNLLALYLQDHFGWRAGRVQMAMDGVILLCSFAVVDWQHVALSVLGAFMLNQTLATNHRKERYVAL</sequence>
<dbReference type="Pfam" id="PF02588">
    <property type="entry name" value="YitT_membrane"/>
    <property type="match status" value="1"/>
</dbReference>
<organism evidence="7 8">
    <name type="scientific">Rhodoferax fermentans</name>
    <dbReference type="NCBI Taxonomy" id="28066"/>
    <lineage>
        <taxon>Bacteria</taxon>
        <taxon>Pseudomonadati</taxon>
        <taxon>Pseudomonadota</taxon>
        <taxon>Betaproteobacteria</taxon>
        <taxon>Burkholderiales</taxon>
        <taxon>Comamonadaceae</taxon>
        <taxon>Rhodoferax</taxon>
    </lineage>
</organism>
<name>A0A1T1AX45_RHOFE</name>
<evidence type="ECO:0000256" key="4">
    <source>
        <dbReference type="ARBA" id="ARBA00022989"/>
    </source>
</evidence>
<dbReference type="OrthoDB" id="3296441at2"/>
<evidence type="ECO:0000256" key="6">
    <source>
        <dbReference type="SAM" id="Phobius"/>
    </source>
</evidence>
<feature type="transmembrane region" description="Helical" evidence="6">
    <location>
        <begin position="124"/>
        <end position="144"/>
    </location>
</feature>
<reference evidence="7 8" key="1">
    <citation type="submission" date="2017-01" db="EMBL/GenBank/DDBJ databases">
        <title>Genome sequencing of Rhodoferax fermentans JCM 7819.</title>
        <authorList>
            <person name="Kim Y.J."/>
            <person name="Farh M.E.-A."/>
            <person name="Yang D.-C."/>
        </authorList>
    </citation>
    <scope>NUCLEOTIDE SEQUENCE [LARGE SCALE GENOMIC DNA]</scope>
    <source>
        <strain evidence="7 8">JCM 7819</strain>
    </source>
</reference>
<dbReference type="EMBL" id="MTJN01000002">
    <property type="protein sequence ID" value="OOV08538.1"/>
    <property type="molecule type" value="Genomic_DNA"/>
</dbReference>
<dbReference type="STRING" id="28066.RF819_19205"/>
<dbReference type="GO" id="GO:0005886">
    <property type="term" value="C:plasma membrane"/>
    <property type="evidence" value="ECO:0007669"/>
    <property type="project" value="UniProtKB-SubCell"/>
</dbReference>
<evidence type="ECO:0000256" key="3">
    <source>
        <dbReference type="ARBA" id="ARBA00022692"/>
    </source>
</evidence>
<evidence type="ECO:0000313" key="8">
    <source>
        <dbReference type="Proteomes" id="UP000190750"/>
    </source>
</evidence>
<keyword evidence="4 6" id="KW-1133">Transmembrane helix</keyword>
<evidence type="ECO:0000256" key="5">
    <source>
        <dbReference type="ARBA" id="ARBA00023136"/>
    </source>
</evidence>
<keyword evidence="8" id="KW-1185">Reference proteome</keyword>
<dbReference type="PANTHER" id="PTHR33545">
    <property type="entry name" value="UPF0750 MEMBRANE PROTEIN YITT-RELATED"/>
    <property type="match status" value="1"/>
</dbReference>
<dbReference type="Proteomes" id="UP000190750">
    <property type="component" value="Unassembled WGS sequence"/>
</dbReference>
<dbReference type="RefSeq" id="WP_078366425.1">
    <property type="nucleotide sequence ID" value="NZ_MTJN01000002.1"/>
</dbReference>
<keyword evidence="2" id="KW-1003">Cell membrane</keyword>
<feature type="transmembrane region" description="Helical" evidence="6">
    <location>
        <begin position="177"/>
        <end position="202"/>
    </location>
</feature>
<evidence type="ECO:0000256" key="1">
    <source>
        <dbReference type="ARBA" id="ARBA00004651"/>
    </source>
</evidence>
<feature type="transmembrane region" description="Helical" evidence="6">
    <location>
        <begin position="65"/>
        <end position="88"/>
    </location>
</feature>
<comment type="caution">
    <text evidence="7">The sequence shown here is derived from an EMBL/GenBank/DDBJ whole genome shotgun (WGS) entry which is preliminary data.</text>
</comment>
<evidence type="ECO:0000313" key="7">
    <source>
        <dbReference type="EMBL" id="OOV08538.1"/>
    </source>
</evidence>
<feature type="transmembrane region" description="Helical" evidence="6">
    <location>
        <begin position="33"/>
        <end position="53"/>
    </location>
</feature>
<dbReference type="PANTHER" id="PTHR33545:SF5">
    <property type="entry name" value="UPF0750 MEMBRANE PROTEIN YITT"/>
    <property type="match status" value="1"/>
</dbReference>
<dbReference type="AlphaFoldDB" id="A0A1T1AX45"/>
<dbReference type="InterPro" id="IPR003740">
    <property type="entry name" value="YitT"/>
</dbReference>
<gene>
    <name evidence="7" type="ORF">RF819_19205</name>
</gene>
<comment type="subcellular location">
    <subcellularLocation>
        <location evidence="1">Cell membrane</location>
        <topology evidence="1">Multi-pass membrane protein</topology>
    </subcellularLocation>
</comment>
<accession>A0A1T1AX45</accession>
<feature type="transmembrane region" description="Helical" evidence="6">
    <location>
        <begin position="100"/>
        <end position="118"/>
    </location>
</feature>
<protein>
    <recommendedName>
        <fullName evidence="9">YitT family protein</fullName>
    </recommendedName>
</protein>